<evidence type="ECO:0000313" key="2">
    <source>
        <dbReference type="EMBL" id="NNU45486.1"/>
    </source>
</evidence>
<feature type="compositionally biased region" description="Basic and acidic residues" evidence="1">
    <location>
        <begin position="64"/>
        <end position="75"/>
    </location>
</feature>
<evidence type="ECO:0000313" key="3">
    <source>
        <dbReference type="Proteomes" id="UP000552954"/>
    </source>
</evidence>
<gene>
    <name evidence="2" type="ORF">HK415_23460</name>
</gene>
<reference evidence="2 3" key="2">
    <citation type="submission" date="2020-06" db="EMBL/GenBank/DDBJ databases">
        <title>Ramlibacter rhizophilus sp. nov., isolated from rhizosphere soil of national flower Mugunghwa from South Korea.</title>
        <authorList>
            <person name="Zheng-Fei Y."/>
            <person name="Huan T."/>
        </authorList>
    </citation>
    <scope>NUCLEOTIDE SEQUENCE [LARGE SCALE GENOMIC DNA]</scope>
    <source>
        <strain evidence="2 3">B156</strain>
    </source>
</reference>
<protein>
    <submittedName>
        <fullName evidence="2">Uncharacterized protein</fullName>
    </submittedName>
</protein>
<reference evidence="2 3" key="1">
    <citation type="submission" date="2020-05" db="EMBL/GenBank/DDBJ databases">
        <authorList>
            <person name="Khan S.A."/>
            <person name="Jeon C.O."/>
            <person name="Chun B.H."/>
        </authorList>
    </citation>
    <scope>NUCLEOTIDE SEQUENCE [LARGE SCALE GENOMIC DNA]</scope>
    <source>
        <strain evidence="2 3">B156</strain>
    </source>
</reference>
<organism evidence="2 3">
    <name type="scientific">Ramlibacter montanisoli</name>
    <dbReference type="NCBI Taxonomy" id="2732512"/>
    <lineage>
        <taxon>Bacteria</taxon>
        <taxon>Pseudomonadati</taxon>
        <taxon>Pseudomonadota</taxon>
        <taxon>Betaproteobacteria</taxon>
        <taxon>Burkholderiales</taxon>
        <taxon>Comamonadaceae</taxon>
        <taxon>Ramlibacter</taxon>
    </lineage>
</organism>
<dbReference type="EMBL" id="JABFCS010000002">
    <property type="protein sequence ID" value="NNU45486.1"/>
    <property type="molecule type" value="Genomic_DNA"/>
</dbReference>
<name>A0A849KJB9_9BURK</name>
<accession>A0A849KJB9</accession>
<feature type="compositionally biased region" description="Basic and acidic residues" evidence="1">
    <location>
        <begin position="1"/>
        <end position="18"/>
    </location>
</feature>
<comment type="caution">
    <text evidence="2">The sequence shown here is derived from an EMBL/GenBank/DDBJ whole genome shotgun (WGS) entry which is preliminary data.</text>
</comment>
<feature type="region of interest" description="Disordered" evidence="1">
    <location>
        <begin position="1"/>
        <end position="75"/>
    </location>
</feature>
<dbReference type="RefSeq" id="WP_171563785.1">
    <property type="nucleotide sequence ID" value="NZ_JABFCS010000002.1"/>
</dbReference>
<evidence type="ECO:0000256" key="1">
    <source>
        <dbReference type="SAM" id="MobiDB-lite"/>
    </source>
</evidence>
<dbReference type="AlphaFoldDB" id="A0A849KJB9"/>
<sequence>MDSNERKGPGEAEGDGKAQHGYRSEVSWDGGQGRQPYTNQEEELGPAAAGEFEGGNAGDTAGRNLRDLEEVKRRP</sequence>
<proteinExistence type="predicted"/>
<dbReference type="Proteomes" id="UP000552954">
    <property type="component" value="Unassembled WGS sequence"/>
</dbReference>
<keyword evidence="3" id="KW-1185">Reference proteome</keyword>